<name>A0A9P6JM83_9AGAR</name>
<evidence type="ECO:0008006" key="3">
    <source>
        <dbReference type="Google" id="ProtNLM"/>
    </source>
</evidence>
<proteinExistence type="predicted"/>
<evidence type="ECO:0000313" key="1">
    <source>
        <dbReference type="EMBL" id="KAF9525886.1"/>
    </source>
</evidence>
<organism evidence="1 2">
    <name type="scientific">Crepidotus variabilis</name>
    <dbReference type="NCBI Taxonomy" id="179855"/>
    <lineage>
        <taxon>Eukaryota</taxon>
        <taxon>Fungi</taxon>
        <taxon>Dikarya</taxon>
        <taxon>Basidiomycota</taxon>
        <taxon>Agaricomycotina</taxon>
        <taxon>Agaricomycetes</taxon>
        <taxon>Agaricomycetidae</taxon>
        <taxon>Agaricales</taxon>
        <taxon>Agaricineae</taxon>
        <taxon>Crepidotaceae</taxon>
        <taxon>Crepidotus</taxon>
    </lineage>
</organism>
<evidence type="ECO:0000313" key="2">
    <source>
        <dbReference type="Proteomes" id="UP000807306"/>
    </source>
</evidence>
<comment type="caution">
    <text evidence="1">The sequence shown here is derived from an EMBL/GenBank/DDBJ whole genome shotgun (WGS) entry which is preliminary data.</text>
</comment>
<protein>
    <recommendedName>
        <fullName evidence="3">F-box domain-containing protein</fullName>
    </recommendedName>
</protein>
<accession>A0A9P6JM83</accession>
<reference evidence="1" key="1">
    <citation type="submission" date="2020-11" db="EMBL/GenBank/DDBJ databases">
        <authorList>
            <consortium name="DOE Joint Genome Institute"/>
            <person name="Ahrendt S."/>
            <person name="Riley R."/>
            <person name="Andreopoulos W."/>
            <person name="Labutti K."/>
            <person name="Pangilinan J."/>
            <person name="Ruiz-Duenas F.J."/>
            <person name="Barrasa J.M."/>
            <person name="Sanchez-Garcia M."/>
            <person name="Camarero S."/>
            <person name="Miyauchi S."/>
            <person name="Serrano A."/>
            <person name="Linde D."/>
            <person name="Babiker R."/>
            <person name="Drula E."/>
            <person name="Ayuso-Fernandez I."/>
            <person name="Pacheco R."/>
            <person name="Padilla G."/>
            <person name="Ferreira P."/>
            <person name="Barriuso J."/>
            <person name="Kellner H."/>
            <person name="Castanera R."/>
            <person name="Alfaro M."/>
            <person name="Ramirez L."/>
            <person name="Pisabarro A.G."/>
            <person name="Kuo A."/>
            <person name="Tritt A."/>
            <person name="Lipzen A."/>
            <person name="He G."/>
            <person name="Yan M."/>
            <person name="Ng V."/>
            <person name="Cullen D."/>
            <person name="Martin F."/>
            <person name="Rosso M.-N."/>
            <person name="Henrissat B."/>
            <person name="Hibbett D."/>
            <person name="Martinez A.T."/>
            <person name="Grigoriev I.V."/>
        </authorList>
    </citation>
    <scope>NUCLEOTIDE SEQUENCE</scope>
    <source>
        <strain evidence="1">CBS 506.95</strain>
    </source>
</reference>
<dbReference type="Proteomes" id="UP000807306">
    <property type="component" value="Unassembled WGS sequence"/>
</dbReference>
<gene>
    <name evidence="1" type="ORF">CPB83DRAFT_511529</name>
</gene>
<keyword evidence="2" id="KW-1185">Reference proteome</keyword>
<sequence length="158" mass="17701">MNSVSRLPSPTSAATATLPLEILDRIFSFLERNIVSLKACSEALSSSGRSNLVDRWLYRHVSVYAGNMEMGVKGTIKMTAFDLLKLLTSGQPIFRRYTHTLCIALQMSINSVLFEEDLGCLLRPSLLPSLRGLALIKSASGFLKWEHWPVHFQRAFLD</sequence>
<dbReference type="AlphaFoldDB" id="A0A9P6JM83"/>
<dbReference type="EMBL" id="MU157878">
    <property type="protein sequence ID" value="KAF9525886.1"/>
    <property type="molecule type" value="Genomic_DNA"/>
</dbReference>